<dbReference type="AlphaFoldDB" id="A0AAW0KEU6"/>
<dbReference type="Proteomes" id="UP000237347">
    <property type="component" value="Unassembled WGS sequence"/>
</dbReference>
<dbReference type="Gene3D" id="3.80.10.10">
    <property type="entry name" value="Ribonuclease Inhibitor"/>
    <property type="match status" value="1"/>
</dbReference>
<comment type="caution">
    <text evidence="1">The sequence shown here is derived from an EMBL/GenBank/DDBJ whole genome shotgun (WGS) entry which is preliminary data.</text>
</comment>
<proteinExistence type="predicted"/>
<evidence type="ECO:0008006" key="3">
    <source>
        <dbReference type="Google" id="ProtNLM"/>
    </source>
</evidence>
<dbReference type="InterPro" id="IPR032675">
    <property type="entry name" value="LRR_dom_sf"/>
</dbReference>
<reference evidence="1 2" key="1">
    <citation type="journal article" date="2018" name="Sci. Data">
        <title>The draft genome sequence of cork oak.</title>
        <authorList>
            <person name="Ramos A.M."/>
            <person name="Usie A."/>
            <person name="Barbosa P."/>
            <person name="Barros P.M."/>
            <person name="Capote T."/>
            <person name="Chaves I."/>
            <person name="Simoes F."/>
            <person name="Abreu I."/>
            <person name="Carrasquinho I."/>
            <person name="Faro C."/>
            <person name="Guimaraes J.B."/>
            <person name="Mendonca D."/>
            <person name="Nobrega F."/>
            <person name="Rodrigues L."/>
            <person name="Saibo N.J.M."/>
            <person name="Varela M.C."/>
            <person name="Egas C."/>
            <person name="Matos J."/>
            <person name="Miguel C.M."/>
            <person name="Oliveira M.M."/>
            <person name="Ricardo C.P."/>
            <person name="Goncalves S."/>
        </authorList>
    </citation>
    <scope>NUCLEOTIDE SEQUENCE [LARGE SCALE GENOMIC DNA]</scope>
    <source>
        <strain evidence="2">cv. HL8</strain>
    </source>
</reference>
<accession>A0AAW0KEU6</accession>
<evidence type="ECO:0000313" key="1">
    <source>
        <dbReference type="EMBL" id="KAK7837918.1"/>
    </source>
</evidence>
<gene>
    <name evidence="1" type="ORF">CFP56_020620</name>
</gene>
<organism evidence="1 2">
    <name type="scientific">Quercus suber</name>
    <name type="common">Cork oak</name>
    <dbReference type="NCBI Taxonomy" id="58331"/>
    <lineage>
        <taxon>Eukaryota</taxon>
        <taxon>Viridiplantae</taxon>
        <taxon>Streptophyta</taxon>
        <taxon>Embryophyta</taxon>
        <taxon>Tracheophyta</taxon>
        <taxon>Spermatophyta</taxon>
        <taxon>Magnoliopsida</taxon>
        <taxon>eudicotyledons</taxon>
        <taxon>Gunneridae</taxon>
        <taxon>Pentapetalae</taxon>
        <taxon>rosids</taxon>
        <taxon>fabids</taxon>
        <taxon>Fagales</taxon>
        <taxon>Fagaceae</taxon>
        <taxon>Quercus</taxon>
    </lineage>
</organism>
<protein>
    <recommendedName>
        <fullName evidence="3">CC-NBS-LRR protein</fullName>
    </recommendedName>
</protein>
<evidence type="ECO:0000313" key="2">
    <source>
        <dbReference type="Proteomes" id="UP000237347"/>
    </source>
</evidence>
<keyword evidence="2" id="KW-1185">Reference proteome</keyword>
<name>A0AAW0KEU6_QUESU</name>
<dbReference type="EMBL" id="PKMF04000318">
    <property type="protein sequence ID" value="KAK7837918.1"/>
    <property type="molecule type" value="Genomic_DNA"/>
</dbReference>
<sequence length="77" mass="8675">MKGDDYPTRLRTLEICQHLAVLPEWLPNLSSLRKLKIWDCPKLSSLLEENGMDPSLAKSMGIHTENILISCPSLAEI</sequence>